<accession>A0A803N1N1</accession>
<feature type="region of interest" description="Disordered" evidence="3">
    <location>
        <begin position="98"/>
        <end position="117"/>
    </location>
</feature>
<evidence type="ECO:0000313" key="5">
    <source>
        <dbReference type="EnsemblPlants" id="AUR62038971-RA:cds"/>
    </source>
</evidence>
<proteinExistence type="predicted"/>
<dbReference type="Gene3D" id="1.20.58.2010">
    <property type="entry name" value="PRONE domain, subdomain 1"/>
    <property type="match status" value="2"/>
</dbReference>
<feature type="domain" description="PRONE" evidence="4">
    <location>
        <begin position="1"/>
        <end position="240"/>
    </location>
</feature>
<dbReference type="Proteomes" id="UP000596660">
    <property type="component" value="Unplaced"/>
</dbReference>
<dbReference type="GO" id="GO:0005085">
    <property type="term" value="F:guanyl-nucleotide exchange factor activity"/>
    <property type="evidence" value="ECO:0007669"/>
    <property type="project" value="UniProtKB-UniRule"/>
</dbReference>
<evidence type="ECO:0000256" key="2">
    <source>
        <dbReference type="PROSITE-ProRule" id="PRU00663"/>
    </source>
</evidence>
<dbReference type="PANTHER" id="PTHR33101">
    <property type="entry name" value="ROP GUANINE NUCLEOTIDE EXCHANGE FACTOR 1"/>
    <property type="match status" value="1"/>
</dbReference>
<keyword evidence="6" id="KW-1185">Reference proteome</keyword>
<dbReference type="PANTHER" id="PTHR33101:SF6">
    <property type="entry name" value="ROP GUANINE NUCLEOTIDE EXCHANGE FACTOR 1"/>
    <property type="match status" value="1"/>
</dbReference>
<evidence type="ECO:0000256" key="3">
    <source>
        <dbReference type="SAM" id="MobiDB-lite"/>
    </source>
</evidence>
<evidence type="ECO:0000256" key="1">
    <source>
        <dbReference type="ARBA" id="ARBA00022658"/>
    </source>
</evidence>
<dbReference type="OMA" id="MKERFAN"/>
<keyword evidence="1 2" id="KW-0344">Guanine-nucleotide releasing factor</keyword>
<evidence type="ECO:0000313" key="6">
    <source>
        <dbReference type="Proteomes" id="UP000596660"/>
    </source>
</evidence>
<dbReference type="InterPro" id="IPR038937">
    <property type="entry name" value="RopGEF"/>
</dbReference>
<dbReference type="Gramene" id="AUR62038971-RA">
    <property type="protein sequence ID" value="AUR62038971-RA:cds"/>
    <property type="gene ID" value="AUR62038971"/>
</dbReference>
<name>A0A803N1N1_CHEQI</name>
<dbReference type="EnsemblPlants" id="AUR62038971-RA">
    <property type="protein sequence ID" value="AUR62038971-RA:cds"/>
    <property type="gene ID" value="AUR62038971"/>
</dbReference>
<dbReference type="InterPro" id="IPR005512">
    <property type="entry name" value="PRONE_dom"/>
</dbReference>
<sequence>MFTVVELMKERFANLLLGEDISGGGKGVCTALAISNAITNLAVSPVQEFPGGGSFEVMATRPRSNLYVNLPTLKKLDEMLLSMLEGFKETEFSYADRESDNRDPLKTAVSNVPPRGLSEDARKRFQQCRDCTNQILKAAMAINTSVIAEMEIPDVYFESLPKNGKYCLGEVIYRYVTVELFIPDYLLDCLDLPSEHQILEVANRIEVSVHVRRLKDQKRLAGCWASNAAKLLKSFGELSI</sequence>
<organism evidence="5 6">
    <name type="scientific">Chenopodium quinoa</name>
    <name type="common">Quinoa</name>
    <dbReference type="NCBI Taxonomy" id="63459"/>
    <lineage>
        <taxon>Eukaryota</taxon>
        <taxon>Viridiplantae</taxon>
        <taxon>Streptophyta</taxon>
        <taxon>Embryophyta</taxon>
        <taxon>Tracheophyta</taxon>
        <taxon>Spermatophyta</taxon>
        <taxon>Magnoliopsida</taxon>
        <taxon>eudicotyledons</taxon>
        <taxon>Gunneridae</taxon>
        <taxon>Pentapetalae</taxon>
        <taxon>Caryophyllales</taxon>
        <taxon>Chenopodiaceae</taxon>
        <taxon>Chenopodioideae</taxon>
        <taxon>Atripliceae</taxon>
        <taxon>Chenopodium</taxon>
    </lineage>
</organism>
<reference evidence="5" key="1">
    <citation type="journal article" date="2017" name="Nature">
        <title>The genome of Chenopodium quinoa.</title>
        <authorList>
            <person name="Jarvis D.E."/>
            <person name="Ho Y.S."/>
            <person name="Lightfoot D.J."/>
            <person name="Schmoeckel S.M."/>
            <person name="Li B."/>
            <person name="Borm T.J.A."/>
            <person name="Ohyanagi H."/>
            <person name="Mineta K."/>
            <person name="Michell C.T."/>
            <person name="Saber N."/>
            <person name="Kharbatia N.M."/>
            <person name="Rupper R.R."/>
            <person name="Sharp A.R."/>
            <person name="Dally N."/>
            <person name="Boughton B.A."/>
            <person name="Woo Y.H."/>
            <person name="Gao G."/>
            <person name="Schijlen E.G.W.M."/>
            <person name="Guo X."/>
            <person name="Momin A.A."/>
            <person name="Negrao S."/>
            <person name="Al-Babili S."/>
            <person name="Gehring C."/>
            <person name="Roessner U."/>
            <person name="Jung C."/>
            <person name="Murphy K."/>
            <person name="Arold S.T."/>
            <person name="Gojobori T."/>
            <person name="van der Linden C.G."/>
            <person name="van Loo E.N."/>
            <person name="Jellen E.N."/>
            <person name="Maughan P.J."/>
            <person name="Tester M."/>
        </authorList>
    </citation>
    <scope>NUCLEOTIDE SEQUENCE [LARGE SCALE GENOMIC DNA]</scope>
    <source>
        <strain evidence="5">cv. PI 614886</strain>
    </source>
</reference>
<protein>
    <recommendedName>
        <fullName evidence="4">PRONE domain-containing protein</fullName>
    </recommendedName>
</protein>
<dbReference type="Pfam" id="PF03759">
    <property type="entry name" value="PRONE"/>
    <property type="match status" value="2"/>
</dbReference>
<dbReference type="AlphaFoldDB" id="A0A803N1N1"/>
<reference evidence="5" key="2">
    <citation type="submission" date="2021-03" db="UniProtKB">
        <authorList>
            <consortium name="EnsemblPlants"/>
        </authorList>
    </citation>
    <scope>IDENTIFICATION</scope>
</reference>
<dbReference type="PROSITE" id="PS51334">
    <property type="entry name" value="PRONE"/>
    <property type="match status" value="1"/>
</dbReference>
<evidence type="ECO:0000259" key="4">
    <source>
        <dbReference type="PROSITE" id="PS51334"/>
    </source>
</evidence>